<keyword evidence="2 6" id="KW-0812">Transmembrane</keyword>
<evidence type="ECO:0000313" key="8">
    <source>
        <dbReference type="EMBL" id="RAH63435.1"/>
    </source>
</evidence>
<dbReference type="Proteomes" id="UP000249526">
    <property type="component" value="Unassembled WGS sequence"/>
</dbReference>
<evidence type="ECO:0000256" key="4">
    <source>
        <dbReference type="ARBA" id="ARBA00023136"/>
    </source>
</evidence>
<dbReference type="GO" id="GO:0016020">
    <property type="term" value="C:membrane"/>
    <property type="evidence" value="ECO:0007669"/>
    <property type="project" value="UniProtKB-SubCell"/>
</dbReference>
<keyword evidence="3 6" id="KW-1133">Transmembrane helix</keyword>
<dbReference type="RefSeq" id="XP_025521357.1">
    <property type="nucleotide sequence ID" value="XM_025664817.1"/>
</dbReference>
<dbReference type="AlphaFoldDB" id="A0A8G1RFF8"/>
<dbReference type="PANTHER" id="PTHR33048:SF162">
    <property type="entry name" value="SATRATOXIN BIOSYNTHESIS SC1 CLUSTER PROTEIN 4"/>
    <property type="match status" value="1"/>
</dbReference>
<keyword evidence="4 6" id="KW-0472">Membrane</keyword>
<evidence type="ECO:0000256" key="1">
    <source>
        <dbReference type="ARBA" id="ARBA00004141"/>
    </source>
</evidence>
<dbReference type="EMBL" id="KZ825054">
    <property type="protein sequence ID" value="RAH63435.1"/>
    <property type="molecule type" value="Genomic_DNA"/>
</dbReference>
<feature type="transmembrane region" description="Helical" evidence="6">
    <location>
        <begin position="138"/>
        <end position="166"/>
    </location>
</feature>
<feature type="transmembrane region" description="Helical" evidence="6">
    <location>
        <begin position="186"/>
        <end position="209"/>
    </location>
</feature>
<evidence type="ECO:0000259" key="7">
    <source>
        <dbReference type="Pfam" id="PF20684"/>
    </source>
</evidence>
<comment type="similarity">
    <text evidence="5">Belongs to the SAT4 family.</text>
</comment>
<protein>
    <recommendedName>
        <fullName evidence="7">Rhodopsin domain-containing protein</fullName>
    </recommendedName>
</protein>
<feature type="transmembrane region" description="Helical" evidence="6">
    <location>
        <begin position="221"/>
        <end position="243"/>
    </location>
</feature>
<feature type="transmembrane region" description="Helical" evidence="6">
    <location>
        <begin position="255"/>
        <end position="277"/>
    </location>
</feature>
<feature type="domain" description="Rhodopsin" evidence="7">
    <location>
        <begin position="32"/>
        <end position="277"/>
    </location>
</feature>
<dbReference type="PANTHER" id="PTHR33048">
    <property type="entry name" value="PTH11-LIKE INTEGRAL MEMBRANE PROTEIN (AFU_ORTHOLOGUE AFUA_5G11245)"/>
    <property type="match status" value="1"/>
</dbReference>
<sequence length="351" mass="40411">MQPQDYAGRIPRDSFIISISILLAPAVLGVLMRLFIRFRVQRQRLSVDDWLLVLALCFLLASIIIMYRRVIDPMYLLVAMELGMKDVAVPADIIEVGYVYHEWSAICLTVSWCAFGAVKLSFLFFFKKLIDRIKPWQIYWWAITVYTAAVLIYGSLIFFLSCPYYYDMRQFTCSVGSKKGKVVAESIILMVLDTLGDFLILAIPVNIIWKIRVRWTQRIILTLSLCLTVVMIILSIVRVSGLVYRDIVDTIWETYWQFLSAEVGVFLAAAVSFRSFFVAQNRTHSPPPFSVKKFLQESFSSPKRRHPDNMSSTWIYGNGSEMEVLASRSTTREFDVHETQRHVDVEGRSAC</sequence>
<reference evidence="8 9" key="1">
    <citation type="submission" date="2018-02" db="EMBL/GenBank/DDBJ databases">
        <title>The genomes of Aspergillus section Nigri reveals drivers in fungal speciation.</title>
        <authorList>
            <consortium name="DOE Joint Genome Institute"/>
            <person name="Vesth T.C."/>
            <person name="Nybo J."/>
            <person name="Theobald S."/>
            <person name="Brandl J."/>
            <person name="Frisvad J.C."/>
            <person name="Nielsen K.F."/>
            <person name="Lyhne E.K."/>
            <person name="Kogle M.E."/>
            <person name="Kuo A."/>
            <person name="Riley R."/>
            <person name="Clum A."/>
            <person name="Nolan M."/>
            <person name="Lipzen A."/>
            <person name="Salamov A."/>
            <person name="Henrissat B."/>
            <person name="Wiebenga A."/>
            <person name="De vries R.P."/>
            <person name="Grigoriev I.V."/>
            <person name="Mortensen U.H."/>
            <person name="Andersen M.R."/>
            <person name="Baker S.E."/>
        </authorList>
    </citation>
    <scope>NUCLEOTIDE SEQUENCE [LARGE SCALE GENOMIC DNA]</scope>
    <source>
        <strain evidence="8 9">CBS 112811</strain>
    </source>
</reference>
<gene>
    <name evidence="8" type="ORF">BO85DRAFT_515939</name>
</gene>
<accession>A0A8G1RFF8</accession>
<dbReference type="InterPro" id="IPR049326">
    <property type="entry name" value="Rhodopsin_dom_fungi"/>
</dbReference>
<keyword evidence="9" id="KW-1185">Reference proteome</keyword>
<feature type="transmembrane region" description="Helical" evidence="6">
    <location>
        <begin position="15"/>
        <end position="35"/>
    </location>
</feature>
<dbReference type="InterPro" id="IPR052337">
    <property type="entry name" value="SAT4-like"/>
</dbReference>
<evidence type="ECO:0000256" key="6">
    <source>
        <dbReference type="SAM" id="Phobius"/>
    </source>
</evidence>
<evidence type="ECO:0000313" key="9">
    <source>
        <dbReference type="Proteomes" id="UP000249526"/>
    </source>
</evidence>
<name>A0A8G1RFF8_9EURO</name>
<dbReference type="Pfam" id="PF20684">
    <property type="entry name" value="Fung_rhodopsin"/>
    <property type="match status" value="1"/>
</dbReference>
<feature type="transmembrane region" description="Helical" evidence="6">
    <location>
        <begin position="103"/>
        <end position="126"/>
    </location>
</feature>
<evidence type="ECO:0000256" key="5">
    <source>
        <dbReference type="ARBA" id="ARBA00038359"/>
    </source>
</evidence>
<dbReference type="GeneID" id="37168219"/>
<comment type="subcellular location">
    <subcellularLocation>
        <location evidence="1">Membrane</location>
        <topology evidence="1">Multi-pass membrane protein</topology>
    </subcellularLocation>
</comment>
<proteinExistence type="inferred from homology"/>
<organism evidence="8 9">
    <name type="scientific">Aspergillus piperis CBS 112811</name>
    <dbReference type="NCBI Taxonomy" id="1448313"/>
    <lineage>
        <taxon>Eukaryota</taxon>
        <taxon>Fungi</taxon>
        <taxon>Dikarya</taxon>
        <taxon>Ascomycota</taxon>
        <taxon>Pezizomycotina</taxon>
        <taxon>Eurotiomycetes</taxon>
        <taxon>Eurotiomycetidae</taxon>
        <taxon>Eurotiales</taxon>
        <taxon>Aspergillaceae</taxon>
        <taxon>Aspergillus</taxon>
        <taxon>Aspergillus subgen. Circumdati</taxon>
    </lineage>
</organism>
<evidence type="ECO:0000256" key="2">
    <source>
        <dbReference type="ARBA" id="ARBA00022692"/>
    </source>
</evidence>
<evidence type="ECO:0000256" key="3">
    <source>
        <dbReference type="ARBA" id="ARBA00022989"/>
    </source>
</evidence>
<feature type="transmembrane region" description="Helical" evidence="6">
    <location>
        <begin position="47"/>
        <end position="67"/>
    </location>
</feature>